<dbReference type="AlphaFoldDB" id="A0AA41ZC01"/>
<reference evidence="2" key="1">
    <citation type="submission" date="2022-05" db="EMBL/GenBank/DDBJ databases">
        <authorList>
            <person name="Pankratov T."/>
        </authorList>
    </citation>
    <scope>NUCLEOTIDE SEQUENCE</scope>
    <source>
        <strain evidence="2">BP6-180914</strain>
    </source>
</reference>
<proteinExistence type="predicted"/>
<protein>
    <submittedName>
        <fullName evidence="2">Uncharacterized protein</fullName>
    </submittedName>
</protein>
<gene>
    <name evidence="2" type="ORF">M8523_35135</name>
</gene>
<organism evidence="2 3">
    <name type="scientific">Lichenifustis flavocetrariae</name>
    <dbReference type="NCBI Taxonomy" id="2949735"/>
    <lineage>
        <taxon>Bacteria</taxon>
        <taxon>Pseudomonadati</taxon>
        <taxon>Pseudomonadota</taxon>
        <taxon>Alphaproteobacteria</taxon>
        <taxon>Hyphomicrobiales</taxon>
        <taxon>Lichenihabitantaceae</taxon>
        <taxon>Lichenifustis</taxon>
    </lineage>
</organism>
<dbReference type="EMBL" id="JAMOIM010000093">
    <property type="protein sequence ID" value="MCW6513092.1"/>
    <property type="molecule type" value="Genomic_DNA"/>
</dbReference>
<dbReference type="Proteomes" id="UP001165667">
    <property type="component" value="Unassembled WGS sequence"/>
</dbReference>
<evidence type="ECO:0000313" key="3">
    <source>
        <dbReference type="Proteomes" id="UP001165667"/>
    </source>
</evidence>
<evidence type="ECO:0000313" key="2">
    <source>
        <dbReference type="EMBL" id="MCW6513092.1"/>
    </source>
</evidence>
<keyword evidence="1" id="KW-0812">Transmembrane</keyword>
<dbReference type="RefSeq" id="WP_282589467.1">
    <property type="nucleotide sequence ID" value="NZ_JAMOIM010000093.1"/>
</dbReference>
<accession>A0AA41ZC01</accession>
<evidence type="ECO:0000256" key="1">
    <source>
        <dbReference type="SAM" id="Phobius"/>
    </source>
</evidence>
<keyword evidence="3" id="KW-1185">Reference proteome</keyword>
<feature type="transmembrane region" description="Helical" evidence="1">
    <location>
        <begin position="12"/>
        <end position="33"/>
    </location>
</feature>
<feature type="transmembrane region" description="Helical" evidence="1">
    <location>
        <begin position="39"/>
        <end position="59"/>
    </location>
</feature>
<comment type="caution">
    <text evidence="2">The sequence shown here is derived from an EMBL/GenBank/DDBJ whole genome shotgun (WGS) entry which is preliminary data.</text>
</comment>
<keyword evidence="1" id="KW-1133">Transmembrane helix</keyword>
<sequence>MPPEQPSLAKEMLRNVMCAATIAGTWFLIYVFVGVTTTSAVLAAILAGLIRVLFSYMTFD</sequence>
<name>A0AA41ZC01_9HYPH</name>
<keyword evidence="1" id="KW-0472">Membrane</keyword>